<protein>
    <submittedName>
        <fullName evidence="2">Uncharacterized protein</fullName>
    </submittedName>
</protein>
<feature type="compositionally biased region" description="Basic residues" evidence="1">
    <location>
        <begin position="153"/>
        <end position="165"/>
    </location>
</feature>
<dbReference type="AlphaFoldDB" id="A0A6V7PM17"/>
<reference evidence="2" key="1">
    <citation type="submission" date="2020-07" db="EMBL/GenBank/DDBJ databases">
        <authorList>
            <person name="Lin J."/>
        </authorList>
    </citation>
    <scope>NUCLEOTIDE SEQUENCE</scope>
</reference>
<feature type="compositionally biased region" description="Basic and acidic residues" evidence="1">
    <location>
        <begin position="68"/>
        <end position="77"/>
    </location>
</feature>
<gene>
    <name evidence="2" type="ORF">CB5_LOCUS15086</name>
</gene>
<name>A0A6V7PM17_ANACO</name>
<evidence type="ECO:0000313" key="2">
    <source>
        <dbReference type="EMBL" id="CAD1831875.1"/>
    </source>
</evidence>
<proteinExistence type="predicted"/>
<organism evidence="2">
    <name type="scientific">Ananas comosus var. bracteatus</name>
    <name type="common">red pineapple</name>
    <dbReference type="NCBI Taxonomy" id="296719"/>
    <lineage>
        <taxon>Eukaryota</taxon>
        <taxon>Viridiplantae</taxon>
        <taxon>Streptophyta</taxon>
        <taxon>Embryophyta</taxon>
        <taxon>Tracheophyta</taxon>
        <taxon>Spermatophyta</taxon>
        <taxon>Magnoliopsida</taxon>
        <taxon>Liliopsida</taxon>
        <taxon>Poales</taxon>
        <taxon>Bromeliaceae</taxon>
        <taxon>Bromelioideae</taxon>
        <taxon>Ananas</taxon>
    </lineage>
</organism>
<feature type="compositionally biased region" description="Acidic residues" evidence="1">
    <location>
        <begin position="78"/>
        <end position="99"/>
    </location>
</feature>
<dbReference type="EMBL" id="LR862149">
    <property type="protein sequence ID" value="CAD1831875.1"/>
    <property type="molecule type" value="Genomic_DNA"/>
</dbReference>
<sequence length="189" mass="21111">MEILSRSESNGAAVLLSVVEILVAETVLVAQRSFLWLVLAMGSLPSEVVPCPEEPQVIYRRILGKSKSETVPENKDDGESDDDDDEDEEEDDDGEDQDDDGARMSNRVTRGTRMKEVKTTMTLRPTAKGGATTTTTKKTTMTTTMTMMRRVRTRTRRMRTTKKMRSCPSHPLRRGNDLKKGGGERMLVA</sequence>
<feature type="compositionally biased region" description="Basic and acidic residues" evidence="1">
    <location>
        <begin position="174"/>
        <end position="183"/>
    </location>
</feature>
<dbReference type="PANTHER" id="PTHR35711">
    <property type="entry name" value="EXPRESSED PROTEIN"/>
    <property type="match status" value="1"/>
</dbReference>
<accession>A0A6V7PM17</accession>
<evidence type="ECO:0000256" key="1">
    <source>
        <dbReference type="SAM" id="MobiDB-lite"/>
    </source>
</evidence>
<feature type="region of interest" description="Disordered" evidence="1">
    <location>
        <begin position="68"/>
        <end position="117"/>
    </location>
</feature>
<dbReference type="PANTHER" id="PTHR35711:SF1">
    <property type="entry name" value="ECTODERMAL, ISOFORM F"/>
    <property type="match status" value="1"/>
</dbReference>
<feature type="region of interest" description="Disordered" evidence="1">
    <location>
        <begin position="153"/>
        <end position="189"/>
    </location>
</feature>